<dbReference type="RefSeq" id="WP_184462086.1">
    <property type="nucleotide sequence ID" value="NZ_JACHHW010000004.1"/>
</dbReference>
<dbReference type="EMBL" id="JACHHW010000004">
    <property type="protein sequence ID" value="MBB5187251.1"/>
    <property type="molecule type" value="Genomic_DNA"/>
</dbReference>
<sequence>MYLKLLPRPTARILGKIILIGAGVISPITSSVWAEQSPAPTITVFANASSGVNVDELTLGNLRAIFSVRKRSWDNDLPIKVFVLADQEPLHQKFCKTILKIYPYVLREQWDRLTFSGTGIPPTVVGSEEQLRQAIANTPGAIGYVMSQPKILVNSIDTHYRLFVSNSPVGGEE</sequence>
<evidence type="ECO:0008006" key="3">
    <source>
        <dbReference type="Google" id="ProtNLM"/>
    </source>
</evidence>
<proteinExistence type="predicted"/>
<accession>A0A840R4D3</accession>
<keyword evidence="2" id="KW-1185">Reference proteome</keyword>
<reference evidence="1 2" key="1">
    <citation type="submission" date="2020-08" db="EMBL/GenBank/DDBJ databases">
        <title>Genomic Encyclopedia of Type Strains, Phase IV (KMG-IV): sequencing the most valuable type-strain genomes for metagenomic binning, comparative biology and taxonomic classification.</title>
        <authorList>
            <person name="Goeker M."/>
        </authorList>
    </citation>
    <scope>NUCLEOTIDE SEQUENCE [LARGE SCALE GENOMIC DNA]</scope>
    <source>
        <strain evidence="1 2">DSM 25701</strain>
    </source>
</reference>
<dbReference type="Proteomes" id="UP000536640">
    <property type="component" value="Unassembled WGS sequence"/>
</dbReference>
<dbReference type="SUPFAM" id="SSF53850">
    <property type="entry name" value="Periplasmic binding protein-like II"/>
    <property type="match status" value="1"/>
</dbReference>
<evidence type="ECO:0000313" key="2">
    <source>
        <dbReference type="Proteomes" id="UP000536640"/>
    </source>
</evidence>
<dbReference type="Gene3D" id="3.40.190.10">
    <property type="entry name" value="Periplasmic binding protein-like II"/>
    <property type="match status" value="1"/>
</dbReference>
<dbReference type="AlphaFoldDB" id="A0A840R4D3"/>
<organism evidence="1 2">
    <name type="scientific">Zhongshania antarctica</name>
    <dbReference type="NCBI Taxonomy" id="641702"/>
    <lineage>
        <taxon>Bacteria</taxon>
        <taxon>Pseudomonadati</taxon>
        <taxon>Pseudomonadota</taxon>
        <taxon>Gammaproteobacteria</taxon>
        <taxon>Cellvibrionales</taxon>
        <taxon>Spongiibacteraceae</taxon>
        <taxon>Zhongshania</taxon>
    </lineage>
</organism>
<name>A0A840R4D3_9GAMM</name>
<comment type="caution">
    <text evidence="1">The sequence shown here is derived from an EMBL/GenBank/DDBJ whole genome shotgun (WGS) entry which is preliminary data.</text>
</comment>
<evidence type="ECO:0000313" key="1">
    <source>
        <dbReference type="EMBL" id="MBB5187251.1"/>
    </source>
</evidence>
<protein>
    <recommendedName>
        <fullName evidence="3">PBP domain-containing protein</fullName>
    </recommendedName>
</protein>
<gene>
    <name evidence="1" type="ORF">HNQ57_001520</name>
</gene>